<evidence type="ECO:0000256" key="1">
    <source>
        <dbReference type="ARBA" id="ARBA00004651"/>
    </source>
</evidence>
<feature type="transmembrane region" description="Helical" evidence="6">
    <location>
        <begin position="193"/>
        <end position="211"/>
    </location>
</feature>
<keyword evidence="3 6" id="KW-0812">Transmembrane</keyword>
<evidence type="ECO:0000313" key="8">
    <source>
        <dbReference type="Proteomes" id="UP000018040"/>
    </source>
</evidence>
<evidence type="ECO:0000256" key="3">
    <source>
        <dbReference type="ARBA" id="ARBA00022692"/>
    </source>
</evidence>
<evidence type="ECO:0000256" key="5">
    <source>
        <dbReference type="ARBA" id="ARBA00023136"/>
    </source>
</evidence>
<feature type="non-terminal residue" evidence="7">
    <location>
        <position position="1"/>
    </location>
</feature>
<dbReference type="GO" id="GO:0005886">
    <property type="term" value="C:plasma membrane"/>
    <property type="evidence" value="ECO:0007669"/>
    <property type="project" value="UniProtKB-SubCell"/>
</dbReference>
<keyword evidence="4 6" id="KW-1133">Transmembrane helix</keyword>
<accession>V6U2U1</accession>
<evidence type="ECO:0008006" key="9">
    <source>
        <dbReference type="Google" id="ProtNLM"/>
    </source>
</evidence>
<dbReference type="VEuPathDB" id="GiardiaDB:GL50581_2291"/>
<keyword evidence="2" id="KW-1003">Cell membrane</keyword>
<reference evidence="8" key="1">
    <citation type="submission" date="2012-02" db="EMBL/GenBank/DDBJ databases">
        <title>Genome sequencing of Giardia lamblia Genotypes A2 and B isolates (DH and GS) and comparative analysis with the genomes of Genotypes A1 and E (WB and Pig).</title>
        <authorList>
            <person name="Adam R."/>
            <person name="Dahlstrom E."/>
            <person name="Martens C."/>
            <person name="Bruno D."/>
            <person name="Barbian K."/>
            <person name="Porcella S.F."/>
            <person name="Nash T."/>
        </authorList>
    </citation>
    <scope>NUCLEOTIDE SEQUENCE</scope>
    <source>
        <strain evidence="8">GS</strain>
    </source>
</reference>
<dbReference type="OrthoDB" id="10254808at2759"/>
<dbReference type="AlphaFoldDB" id="V6U2U1"/>
<dbReference type="VEuPathDB" id="GiardiaDB:QR46_1453"/>
<sequence>VMSGSDIFSLDLAAETASGHTQIIDFAKEELAVQEATDEISLDAHNESLVIASPSMLWPSDNRRMRKSPAESPQMNRLSQKLRSLKMLTNLAVDTVHKMRREHIVKGRTILPSHIPTISDDANEVLSASRAHRCYFRMVLVMLFIYDKYVLLPAGIVMTIVLVLSVLHAAYSMVKAYMEHPHMILDTVQYSEVVRSITLALLVVELFDSLLTQISTGYDHIKSIVLIGIMASARQLIFIDPDTHSLAELIGFGGLCLSLGITLALFSAELPNI</sequence>
<feature type="transmembrane region" description="Helical" evidence="6">
    <location>
        <begin position="149"/>
        <end position="173"/>
    </location>
</feature>
<proteinExistence type="predicted"/>
<dbReference type="Proteomes" id="UP000018040">
    <property type="component" value="Unassembled WGS sequence"/>
</dbReference>
<keyword evidence="5 6" id="KW-0472">Membrane</keyword>
<protein>
    <recommendedName>
        <fullName evidence="9">Phosphate-starvation-inducible E</fullName>
    </recommendedName>
</protein>
<evidence type="ECO:0000256" key="4">
    <source>
        <dbReference type="ARBA" id="ARBA00022989"/>
    </source>
</evidence>
<dbReference type="EMBL" id="AHHH01000044">
    <property type="protein sequence ID" value="ESU43580.1"/>
    <property type="molecule type" value="Genomic_DNA"/>
</dbReference>
<dbReference type="VEuPathDB" id="GiardiaDB:GL50803_0015284"/>
<evidence type="ECO:0000313" key="7">
    <source>
        <dbReference type="EMBL" id="ESU43580.1"/>
    </source>
</evidence>
<dbReference type="InterPro" id="IPR020948">
    <property type="entry name" value="P_starv_induced_PsiE-like"/>
</dbReference>
<organism evidence="7 8">
    <name type="scientific">Giardia intestinalis</name>
    <name type="common">Giardia lamblia</name>
    <dbReference type="NCBI Taxonomy" id="5741"/>
    <lineage>
        <taxon>Eukaryota</taxon>
        <taxon>Metamonada</taxon>
        <taxon>Diplomonadida</taxon>
        <taxon>Hexamitidae</taxon>
        <taxon>Giardiinae</taxon>
        <taxon>Giardia</taxon>
    </lineage>
</organism>
<feature type="transmembrane region" description="Helical" evidence="6">
    <location>
        <begin position="245"/>
        <end position="266"/>
    </location>
</feature>
<comment type="caution">
    <text evidence="7">The sequence shown here is derived from an EMBL/GenBank/DDBJ whole genome shotgun (WGS) entry which is preliminary data.</text>
</comment>
<name>V6U2U1_GIAIN</name>
<evidence type="ECO:0000256" key="6">
    <source>
        <dbReference type="SAM" id="Phobius"/>
    </source>
</evidence>
<gene>
    <name evidence="7" type="ORF">GSB_150487</name>
</gene>
<evidence type="ECO:0000256" key="2">
    <source>
        <dbReference type="ARBA" id="ARBA00022475"/>
    </source>
</evidence>
<dbReference type="VEuPathDB" id="GiardiaDB:DHA2_150569"/>
<dbReference type="Pfam" id="PF06146">
    <property type="entry name" value="PsiE"/>
    <property type="match status" value="1"/>
</dbReference>
<reference evidence="7 8" key="2">
    <citation type="journal article" date="2013" name="Genome Biol. Evol.">
        <title>Genome sequencing of Giardia lamblia genotypes A2 and B isolates (DH and GS) and comparative analysis with the genomes of genotypes A1 and E (WB and Pig).</title>
        <authorList>
            <person name="Adam R.D."/>
            <person name="Dahlstrom E.W."/>
            <person name="Martens C.A."/>
            <person name="Bruno D.P."/>
            <person name="Barbian K.D."/>
            <person name="Ricklefs S.M."/>
            <person name="Hernandez M.M."/>
            <person name="Narla N.P."/>
            <person name="Patel R.B."/>
            <person name="Porcella S.F."/>
            <person name="Nash T.E."/>
        </authorList>
    </citation>
    <scope>NUCLEOTIDE SEQUENCE [LARGE SCALE GENOMIC DNA]</scope>
    <source>
        <strain evidence="7 8">GS</strain>
    </source>
</reference>
<comment type="subcellular location">
    <subcellularLocation>
        <location evidence="1">Cell membrane</location>
        <topology evidence="1">Multi-pass membrane protein</topology>
    </subcellularLocation>
</comment>